<dbReference type="InterPro" id="IPR013517">
    <property type="entry name" value="FG-GAP"/>
</dbReference>
<name>A0A1P8KLU0_9BACT</name>
<dbReference type="STRING" id="1850254.LPB137_06325"/>
<keyword evidence="4" id="KW-1185">Reference proteome</keyword>
<dbReference type="InterPro" id="IPR006644">
    <property type="entry name" value="Cadg"/>
</dbReference>
<dbReference type="SMART" id="SM00736">
    <property type="entry name" value="CADG"/>
    <property type="match status" value="2"/>
</dbReference>
<dbReference type="InterPro" id="IPR011460">
    <property type="entry name" value="Lcl_C"/>
</dbReference>
<dbReference type="InterPro" id="IPR028994">
    <property type="entry name" value="Integrin_alpha_N"/>
</dbReference>
<dbReference type="Pfam" id="PF07550">
    <property type="entry name" value="Shr-like_HID"/>
    <property type="match status" value="1"/>
</dbReference>
<dbReference type="InterPro" id="IPR002126">
    <property type="entry name" value="Cadherin-like_dom"/>
</dbReference>
<evidence type="ECO:0000259" key="2">
    <source>
        <dbReference type="PROSITE" id="PS50268"/>
    </source>
</evidence>
<protein>
    <recommendedName>
        <fullName evidence="2">Cadherin domain-containing protein</fullName>
    </recommendedName>
</protein>
<dbReference type="PROSITE" id="PS50268">
    <property type="entry name" value="CADHERIN_2"/>
    <property type="match status" value="1"/>
</dbReference>
<keyword evidence="1" id="KW-0732">Signal</keyword>
<dbReference type="Proteomes" id="UP000186074">
    <property type="component" value="Chromosome"/>
</dbReference>
<dbReference type="RefSeq" id="WP_076085907.1">
    <property type="nucleotide sequence ID" value="NZ_CP019070.1"/>
</dbReference>
<reference evidence="3 4" key="1">
    <citation type="submission" date="2017-01" db="EMBL/GenBank/DDBJ databases">
        <title>Genome sequencing of Arcobacter sp. LPB0137.</title>
        <authorList>
            <person name="Lee G.-W."/>
            <person name="Yi H."/>
        </authorList>
    </citation>
    <scope>NUCLEOTIDE SEQUENCE [LARGE SCALE GENOMIC DNA]</scope>
    <source>
        <strain evidence="3 4">LPB0137</strain>
    </source>
</reference>
<dbReference type="Pfam" id="PF07603">
    <property type="entry name" value="Lcl_C"/>
    <property type="match status" value="2"/>
</dbReference>
<dbReference type="PANTHER" id="PTHR36220:SF1">
    <property type="entry name" value="GAMMA TUBULIN COMPLEX COMPONENT C-TERMINAL DOMAIN-CONTAINING PROTEIN"/>
    <property type="match status" value="1"/>
</dbReference>
<evidence type="ECO:0000313" key="4">
    <source>
        <dbReference type="Proteomes" id="UP000186074"/>
    </source>
</evidence>
<feature type="domain" description="Cadherin" evidence="2">
    <location>
        <begin position="930"/>
        <end position="1054"/>
    </location>
</feature>
<dbReference type="SUPFAM" id="SSF69318">
    <property type="entry name" value="Integrin alpha N-terminal domain"/>
    <property type="match status" value="1"/>
</dbReference>
<accession>A0A1P8KLU0</accession>
<dbReference type="Pfam" id="PF05345">
    <property type="entry name" value="He_PIG"/>
    <property type="match status" value="4"/>
</dbReference>
<dbReference type="SUPFAM" id="SSF49313">
    <property type="entry name" value="Cadherin-like"/>
    <property type="match status" value="4"/>
</dbReference>
<gene>
    <name evidence="3" type="ORF">LPB137_06325</name>
</gene>
<dbReference type="EMBL" id="CP019070">
    <property type="protein sequence ID" value="APW65488.1"/>
    <property type="molecule type" value="Genomic_DNA"/>
</dbReference>
<dbReference type="InterPro" id="IPR015919">
    <property type="entry name" value="Cadherin-like_sf"/>
</dbReference>
<dbReference type="GO" id="GO:0005509">
    <property type="term" value="F:calcium ion binding"/>
    <property type="evidence" value="ECO:0007669"/>
    <property type="project" value="InterPro"/>
</dbReference>
<dbReference type="InterPro" id="IPR011432">
    <property type="entry name" value="Shr-like_HID"/>
</dbReference>
<sequence length="3109" mass="341837">MKNIKISILLLIFTIVLIGCNSGNKVSSSSSSGIAQKGPFLDGSTVTAYKLNNGERSTTDKKSTTTNDDKGSFLLPLPWSGATEYEIKGEYLDENTGNYVSNGILSAIVNLQANSSPNININIFTHIAAAQIKDMLKNGENINVAKENAREKIKEMFSLELSNDTQLEDLDLTDGISSNKSDNAQLLKISAAILASDNPDTSLDKLTKLITVEGDINTDVINTYNDILEKADNVDLFSVSNILSSTIGVSNAPSENTRQGSLPFNHNLSFDTKVDQDINKGLISNYIVINKLSSTAKLTINNGYYSLNDGEFTDIETTVKNGDSIRVKHYSLDSFSSENISTLNIGVSRITFKSITKANPTLNITSPNKFSFPIRINAPLGGLITSDEIIVSGLSNGVVSKVGITSGASYKINDGTWKSNQYEDTLQFASVRNGDIVKVSKAASSSYGGKEEATLTIGGIEGKFIIFSKEKDLKPDLFFPKTVYLAELNTKYETSYFKMSGYEGGLDIKVTNGEVQLEGEKIWLSELSQVPTGYKVKFRQTSSSSYGTIKNTHIEVGKSIVNFETKTIDNPSVPSSNVDKIEFKTVFDADFNSFVESEERIISGINDTATYAYVSNGAQMSVNGSAWTSEAMDIGAGSKIKLRIKTALDNNSTNAGYLYYGPEKKLFASFHVYNKKIDTKIDSIDFIDKENAAINTYYESNIVTIKGIDSYTNVKIVNAEFKINGGEWKTSSDKLLLYVDNTLQLRHKSSQEANDIVRSIVSFDNAQYEFKTKTSNAPVLLNEIPTRVNQNSNYTFIPNVSDFHTLTYSLISKPTWMSINTQTGEINGTAGQNDIGQSDTISLLIKSSSGLETNIDFKVMVDDVNDAPILSDIWTSSTTDENRNYSKQARAIDIEGGDLTWSISNNPTWLNINTQTGELTGIPRQTDVGIKKDIKVIVSEEGGLSSSFTFNLTVIDKNSNVTLSAISDKTVNENEELTVQIHANDLDGDILIFNIQNQPSWLTFDKEAQTLSGTPTKDDIGDINITISVTDGKGSTRFESFKITVIDVNEVPIITSADFKKEFILDDTSATPNNYTFTFDISDNDNTLNSSNVTYAGVITETRVGFAKTANFSNTTLECLRGKCTAIISFAFQDIDDFHPSLKTRHTFTVSDGDKSVSNYIDIWYAPTTPILSGELSHTIEPKDKTSYEAFSFTPTNSGNKARTWEIKNMPNGFEFNKSTGELKYSRLIKGLLSDDTTFKGIEITATNDRGTSEKFIFNILVKGKPATPKFQFNDKVGVEIQQWFDSSVTVDWLETGLSKAVISSGYLGQNVHFGFKVNGQDGISGTTTVQNGDILTVWHKSSNEYDTTLDTTITIGNDSDTFSTTTKENENTKLPLIVGAPNTRANVGEVYSYIPQLSTDYTKFAAVTKPFTIENKPSWATFNTVTGALNGTPREINVYNQVRITAFGDNGLDDITFNITVSNDAPYINGAGHSLENPDLSFNFTDNATWRDSITEVSMFGCYDESTSVILNPSDYTFSEGSLKLHASTTTNPILLTPYIGGAGLVVKASNYPNSEVIINMVEDGQYAVKATSIEFADNKPITEANLNEARINIHLSNHLKFIDNSLSKNNFSLYSSPNGVSISNVAYINESIAQVTLQFDGTDFDEDKLIQISIAANELNICQEVITNSLDVTAVVEIPWSNVIYPSDPIDNAHFGNSVDVKDGTAAVIARSGIYIYNKDINGDYQETQKIAAFEGTEILGASIALDGDYLVAGNGNYYVEGNGLEGRVELYKKNENGIYSLIQNITVSGLSDSAHFGASVDISGDLLLIGAYNDDNHKGAAYLFKNNGSDNFALVETIKRADGKSSDSFGFDVAIDGDYFVIGSSVFPDLGATPIDTKPELGAGFANYYTYLNDTLELISVITPSDSSRLADHFGFGVAISGDHIAISSFGNNDTGSVYLYKRAFNTVISNGKIENTQAITGSVGIYHDALNYIVAGNNSYTPQGNDYIKSTVPSVYGYDVAIDQNEVIFGNWKNDDKAIDGGAVLITNIGETISEEVNDTIPHQFTFTDKTDASLDEVVSSSITITGINQETPVSIINGEYSLDDGITWQTEALTLENNQLVKVRHQSSSFYATSVDTILTVGTISDTFSSSTITEPLKTVPTIIGKVGYSLENDAFIFSFEEDEAWESAISQVYYKAGVNSEYSLLKTYEYEITSGQIKLIINSSTTVDLRTPYSVNDTNGSIKIIADGYEDNTHSIASVTSGKNAIKIENSPHQDNTTITEANLDAAKIYVILGNSLEFKDNILDVNNFTLNLAPIGTTISSVTYNDSSSAIVTLAYDGSDFDTNAEVNVVVNKNELNTNVTVSGKYPITVTAIDEQNGGSTRGQAIDPYIVNARFWYDADGDSQEDEDEISSYSNENGEFIFNIQVPENALITMLDKGLHNGKVFDGNLSAKYSSSKQGLISPITSISTLGFTNQEIISLLVTNGFDANLSVEELYLDPFDSSILLEDMSIATDEQKAKLRRVLLSNVIINSAIMANSSGYDITKSNLEDFFNTVYSASEEGDFEGAPQDTTILKFLISLGNEVLSNDKLGSQSKIRARIFVTVSEYVSKRLKDSISGGGNPIWEFGSILSESQNMIYPLSYAYTKSLFNNMTNPKFAWVEIDFNYRPILMVNNQILGDFKKLTLIYKDSSNDEQTIEFIRDNQDFTENDVTSGQWMIQDRKVLANGKEYEILGDKIIVNGETFDIRDVIVQKEDDSLENYYEELPQFESSNLTNNETYVDLDTNIIFNYDKVLEAIHVNNTKCYIQKANEYNAVEVTPQQFSGASIIYKPSEDLLYNQKYSFTCSISYGEQSSYKSISFTTLPKPLPIVKTGQEDNFSLNNDISRSRNGNIVKDENTGLMWNDDGFNETRTNSSAKLYCSALTVDTYDDWRLPSAKEMQTLIIFDDTSPSNIDSFVNLIHFDYWTSTKSVESSTWNSDQYIKIKFPNEMGTEIEAGGNKFICVRDYEPSEEITVTELQWQDLSNDAKTWAEANTYCESLAGTWRLPSIQELLTTAGGKEVINDTYLNSLNSSFQGSLVDNYWSSTIYNSDNTRAYKMSARYGSISTSSKDTTNKVLCVGAL</sequence>
<proteinExistence type="predicted"/>
<evidence type="ECO:0000313" key="3">
    <source>
        <dbReference type="EMBL" id="APW65488.1"/>
    </source>
</evidence>
<dbReference type="GO" id="GO:0007156">
    <property type="term" value="P:homophilic cell adhesion via plasma membrane adhesion molecules"/>
    <property type="evidence" value="ECO:0007669"/>
    <property type="project" value="InterPro"/>
</dbReference>
<dbReference type="InterPro" id="IPR013783">
    <property type="entry name" value="Ig-like_fold"/>
</dbReference>
<dbReference type="Gene3D" id="2.60.40.10">
    <property type="entry name" value="Immunoglobulins"/>
    <property type="match status" value="5"/>
</dbReference>
<dbReference type="Pfam" id="PF14312">
    <property type="entry name" value="FG-GAP_2"/>
    <property type="match status" value="3"/>
</dbReference>
<dbReference type="KEGG" id="alp:LPB137_06325"/>
<organism evidence="3 4">
    <name type="scientific">Poseidonibacter parvus</name>
    <dbReference type="NCBI Taxonomy" id="1850254"/>
    <lineage>
        <taxon>Bacteria</taxon>
        <taxon>Pseudomonadati</taxon>
        <taxon>Campylobacterota</taxon>
        <taxon>Epsilonproteobacteria</taxon>
        <taxon>Campylobacterales</taxon>
        <taxon>Arcobacteraceae</taxon>
        <taxon>Poseidonibacter</taxon>
    </lineage>
</organism>
<dbReference type="PANTHER" id="PTHR36220">
    <property type="entry name" value="UNNAMED PRODUCT"/>
    <property type="match status" value="1"/>
</dbReference>
<dbReference type="GO" id="GO:0016020">
    <property type="term" value="C:membrane"/>
    <property type="evidence" value="ECO:0007669"/>
    <property type="project" value="InterPro"/>
</dbReference>
<dbReference type="PROSITE" id="PS51257">
    <property type="entry name" value="PROKAR_LIPOPROTEIN"/>
    <property type="match status" value="1"/>
</dbReference>
<evidence type="ECO:0000256" key="1">
    <source>
        <dbReference type="ARBA" id="ARBA00022729"/>
    </source>
</evidence>